<evidence type="ECO:0000313" key="2">
    <source>
        <dbReference type="Proteomes" id="UP000188235"/>
    </source>
</evidence>
<evidence type="ECO:0000313" key="1">
    <source>
        <dbReference type="EMBL" id="AQP50449.1"/>
    </source>
</evidence>
<dbReference type="Proteomes" id="UP000188235">
    <property type="component" value="Chromosome"/>
</dbReference>
<evidence type="ECO:0008006" key="3">
    <source>
        <dbReference type="Google" id="ProtNLM"/>
    </source>
</evidence>
<sequence>MPDNRVILIDTSVFLNLLRVPGRCGDADACRKEFERLAKADVKFVLPITTIVETGNFIQQCTGDRRAAAQRFENALIAATEDAPPWIIRDVKWDPEFVLALTAGDSTGTSMVDHFTSKSLGAGDIAILVERDQFLRQTPYQDVQVWSLDAGLQAHGRPAHAGGSG</sequence>
<dbReference type="STRING" id="399497.BW733_05990"/>
<dbReference type="EMBL" id="CP019607">
    <property type="protein sequence ID" value="AQP50449.1"/>
    <property type="molecule type" value="Genomic_DNA"/>
</dbReference>
<name>A0A1Q2CWI1_9ACTN</name>
<proteinExistence type="predicted"/>
<keyword evidence="2" id="KW-1185">Reference proteome</keyword>
<accession>A0A1Q2CWI1</accession>
<dbReference type="AlphaFoldDB" id="A0A1Q2CWI1"/>
<reference evidence="1 2" key="1">
    <citation type="journal article" date="2008" name="Int. J. Syst. Evol. Microbiol.">
        <title>Tessaracoccus flavescens sp. nov., isolated from marine sediment.</title>
        <authorList>
            <person name="Lee D.W."/>
            <person name="Lee S.D."/>
        </authorList>
    </citation>
    <scope>NUCLEOTIDE SEQUENCE [LARGE SCALE GENOMIC DNA]</scope>
    <source>
        <strain evidence="1 2">SST-39T</strain>
    </source>
</reference>
<organism evidence="1 2">
    <name type="scientific">Tessaracoccus flavescens</name>
    <dbReference type="NCBI Taxonomy" id="399497"/>
    <lineage>
        <taxon>Bacteria</taxon>
        <taxon>Bacillati</taxon>
        <taxon>Actinomycetota</taxon>
        <taxon>Actinomycetes</taxon>
        <taxon>Propionibacteriales</taxon>
        <taxon>Propionibacteriaceae</taxon>
        <taxon>Tessaracoccus</taxon>
    </lineage>
</organism>
<dbReference type="KEGG" id="tfa:BW733_05990"/>
<dbReference type="RefSeq" id="WP_077348806.1">
    <property type="nucleotide sequence ID" value="NZ_CP019607.1"/>
</dbReference>
<gene>
    <name evidence="1" type="ORF">BW733_05990</name>
</gene>
<protein>
    <recommendedName>
        <fullName evidence="3">PIN domain-containing protein</fullName>
    </recommendedName>
</protein>